<organism evidence="1">
    <name type="scientific">Podoviridae sp. ctiVc2</name>
    <dbReference type="NCBI Taxonomy" id="2827745"/>
    <lineage>
        <taxon>Viruses</taxon>
        <taxon>Duplodnaviria</taxon>
        <taxon>Heunggongvirae</taxon>
        <taxon>Uroviricota</taxon>
        <taxon>Caudoviricetes</taxon>
    </lineage>
</organism>
<name>A0A8S5SA48_9CAUD</name>
<reference evidence="1" key="1">
    <citation type="journal article" date="2021" name="Proc. Natl. Acad. Sci. U.S.A.">
        <title>A Catalog of Tens of Thousands of Viruses from Human Metagenomes Reveals Hidden Associations with Chronic Diseases.</title>
        <authorList>
            <person name="Tisza M.J."/>
            <person name="Buck C.B."/>
        </authorList>
    </citation>
    <scope>NUCLEOTIDE SEQUENCE</scope>
    <source>
        <strain evidence="1">CtiVc2</strain>
    </source>
</reference>
<protein>
    <submittedName>
        <fullName evidence="1">Uncharacterized protein</fullName>
    </submittedName>
</protein>
<sequence length="31" mass="3720">MCQHFLTKKLIFFHTHIILKVDSSIYNEVIT</sequence>
<evidence type="ECO:0000313" key="1">
    <source>
        <dbReference type="EMBL" id="DAF47792.1"/>
    </source>
</evidence>
<dbReference type="EMBL" id="BK032558">
    <property type="protein sequence ID" value="DAF47792.1"/>
    <property type="molecule type" value="Genomic_DNA"/>
</dbReference>
<proteinExistence type="predicted"/>
<accession>A0A8S5SA48</accession>